<dbReference type="EMBL" id="BGPR01007242">
    <property type="protein sequence ID" value="GBN25430.1"/>
    <property type="molecule type" value="Genomic_DNA"/>
</dbReference>
<dbReference type="AlphaFoldDB" id="A0A4Y2MGA0"/>
<dbReference type="PANTHER" id="PTHR46599:SF6">
    <property type="entry name" value="DUAL SPECIFICITY PHOSPHATASE 26"/>
    <property type="match status" value="1"/>
</dbReference>
<dbReference type="PANTHER" id="PTHR46599">
    <property type="entry name" value="PIGGYBAC TRANSPOSABLE ELEMENT-DERIVED PROTEIN 4"/>
    <property type="match status" value="1"/>
</dbReference>
<evidence type="ECO:0000313" key="2">
    <source>
        <dbReference type="EMBL" id="GBN25430.1"/>
    </source>
</evidence>
<name>A0A4Y2MGA0_ARAVE</name>
<evidence type="ECO:0000259" key="1">
    <source>
        <dbReference type="Pfam" id="PF13843"/>
    </source>
</evidence>
<comment type="caution">
    <text evidence="2">The sequence shown here is derived from an EMBL/GenBank/DDBJ whole genome shotgun (WGS) entry which is preliminary data.</text>
</comment>
<feature type="domain" description="PiggyBac transposable element-derived protein" evidence="1">
    <location>
        <begin position="19"/>
        <end position="98"/>
    </location>
</feature>
<evidence type="ECO:0000313" key="3">
    <source>
        <dbReference type="Proteomes" id="UP000499080"/>
    </source>
</evidence>
<keyword evidence="3" id="KW-1185">Reference proteome</keyword>
<organism evidence="2 3">
    <name type="scientific">Araneus ventricosus</name>
    <name type="common">Orbweaver spider</name>
    <name type="synonym">Epeira ventricosa</name>
    <dbReference type="NCBI Taxonomy" id="182803"/>
    <lineage>
        <taxon>Eukaryota</taxon>
        <taxon>Metazoa</taxon>
        <taxon>Ecdysozoa</taxon>
        <taxon>Arthropoda</taxon>
        <taxon>Chelicerata</taxon>
        <taxon>Arachnida</taxon>
        <taxon>Araneae</taxon>
        <taxon>Araneomorphae</taxon>
        <taxon>Entelegynae</taxon>
        <taxon>Araneoidea</taxon>
        <taxon>Araneidae</taxon>
        <taxon>Araneus</taxon>
    </lineage>
</organism>
<protein>
    <recommendedName>
        <fullName evidence="1">PiggyBac transposable element-derived protein domain-containing protein</fullName>
    </recommendedName>
</protein>
<proteinExistence type="predicted"/>
<reference evidence="2 3" key="1">
    <citation type="journal article" date="2019" name="Sci. Rep.">
        <title>Orb-weaving spider Araneus ventricosus genome elucidates the spidroin gene catalogue.</title>
        <authorList>
            <person name="Kono N."/>
            <person name="Nakamura H."/>
            <person name="Ohtoshi R."/>
            <person name="Moran D.A.P."/>
            <person name="Shinohara A."/>
            <person name="Yoshida Y."/>
            <person name="Fujiwara M."/>
            <person name="Mori M."/>
            <person name="Tomita M."/>
            <person name="Arakawa K."/>
        </authorList>
    </citation>
    <scope>NUCLEOTIDE SEQUENCE [LARGE SCALE GENOMIC DNA]</scope>
</reference>
<gene>
    <name evidence="2" type="ORF">AVEN_94622_1</name>
</gene>
<dbReference type="OrthoDB" id="6435093at2759"/>
<dbReference type="Pfam" id="PF13843">
    <property type="entry name" value="DDE_Tnp_1_7"/>
    <property type="match status" value="1"/>
</dbReference>
<accession>A0A4Y2MGA0</accession>
<sequence length="164" mass="19168">MALEFLPSKDNEVYSSLLDSKKMLTMVSYVTRKNKTVVLVSSTHEDSKVDDISKKTDIILEYNKYKCGVYVANQLRANYTVARKTNRWPLVIIFAFLKVAEIIEEILLMKCQPDTLSQPRRFFLNTLATSLMKPQINLRKMIKCFPIHEKFVARNWTRKDMRAP</sequence>
<dbReference type="InterPro" id="IPR029526">
    <property type="entry name" value="PGBD"/>
</dbReference>
<dbReference type="Proteomes" id="UP000499080">
    <property type="component" value="Unassembled WGS sequence"/>
</dbReference>